<dbReference type="InterPro" id="IPR049704">
    <property type="entry name" value="Aminotrans_3_PPA_site"/>
</dbReference>
<comment type="similarity">
    <text evidence="2 6">Belongs to the class-III pyridoxal-phosphate-dependent aminotransferase family.</text>
</comment>
<dbReference type="GO" id="GO:0005739">
    <property type="term" value="C:mitochondrion"/>
    <property type="evidence" value="ECO:0007669"/>
    <property type="project" value="UniProtKB-SubCell"/>
</dbReference>
<dbReference type="OrthoDB" id="425114at2759"/>
<dbReference type="GO" id="GO:0030170">
    <property type="term" value="F:pyridoxal phosphate binding"/>
    <property type="evidence" value="ECO:0007669"/>
    <property type="project" value="InterPro"/>
</dbReference>
<evidence type="ECO:0000256" key="2">
    <source>
        <dbReference type="ARBA" id="ARBA00008954"/>
    </source>
</evidence>
<dbReference type="InterPro" id="IPR015422">
    <property type="entry name" value="PyrdxlP-dep_Trfase_small"/>
</dbReference>
<dbReference type="GO" id="GO:0009448">
    <property type="term" value="P:gamma-aminobutyric acid metabolic process"/>
    <property type="evidence" value="ECO:0007669"/>
    <property type="project" value="TreeGrafter"/>
</dbReference>
<dbReference type="SUPFAM" id="SSF53383">
    <property type="entry name" value="PLP-dependent transferases"/>
    <property type="match status" value="1"/>
</dbReference>
<evidence type="ECO:0000313" key="9">
    <source>
        <dbReference type="Proteomes" id="UP000070544"/>
    </source>
</evidence>
<dbReference type="InterPro" id="IPR005814">
    <property type="entry name" value="Aminotrans_3"/>
</dbReference>
<protein>
    <submittedName>
        <fullName evidence="8">Aminotransferase</fullName>
    </submittedName>
</protein>
<evidence type="ECO:0000256" key="1">
    <source>
        <dbReference type="ARBA" id="ARBA00004173"/>
    </source>
</evidence>
<dbReference type="Gene3D" id="3.90.1150.10">
    <property type="entry name" value="Aspartate Aminotransferase, domain 1"/>
    <property type="match status" value="1"/>
</dbReference>
<dbReference type="OMA" id="YTMPPYV"/>
<keyword evidence="3 8" id="KW-0032">Aminotransferase</keyword>
<dbReference type="PIRSF" id="PIRSF000521">
    <property type="entry name" value="Transaminase_4ab_Lys_Orn"/>
    <property type="match status" value="1"/>
</dbReference>
<dbReference type="GO" id="GO:0009102">
    <property type="term" value="P:biotin biosynthetic process"/>
    <property type="evidence" value="ECO:0007669"/>
    <property type="project" value="TreeGrafter"/>
</dbReference>
<dbReference type="GO" id="GO:0004015">
    <property type="term" value="F:adenosylmethionine-8-amino-7-oxononanoate transaminase activity"/>
    <property type="evidence" value="ECO:0007669"/>
    <property type="project" value="TreeGrafter"/>
</dbReference>
<dbReference type="AlphaFoldDB" id="A0A138ZZU9"/>
<reference evidence="8 9" key="1">
    <citation type="journal article" date="2015" name="Genome Biol. Evol.">
        <title>Phylogenomic analyses indicate that early fungi evolved digesting cell walls of algal ancestors of land plants.</title>
        <authorList>
            <person name="Chang Y."/>
            <person name="Wang S."/>
            <person name="Sekimoto S."/>
            <person name="Aerts A.L."/>
            <person name="Choi C."/>
            <person name="Clum A."/>
            <person name="LaButti K.M."/>
            <person name="Lindquist E.A."/>
            <person name="Yee Ngan C."/>
            <person name="Ohm R.A."/>
            <person name="Salamov A.A."/>
            <person name="Grigoriev I.V."/>
            <person name="Spatafora J.W."/>
            <person name="Berbee M.L."/>
        </authorList>
    </citation>
    <scope>NUCLEOTIDE SEQUENCE [LARGE SCALE GENOMIC DNA]</scope>
    <source>
        <strain evidence="8 9">JEL478</strain>
    </source>
</reference>
<proteinExistence type="inferred from homology"/>
<gene>
    <name evidence="8" type="ORF">M427DRAFT_63080</name>
</gene>
<dbReference type="PANTHER" id="PTHR42684:SF3">
    <property type="entry name" value="ADENOSYLMETHIONINE-8-AMINO-7-OXONONANOATE AMINOTRANSFERASE"/>
    <property type="match status" value="1"/>
</dbReference>
<keyword evidence="5 6" id="KW-0663">Pyridoxal phosphate</keyword>
<organism evidence="8 9">
    <name type="scientific">Gonapodya prolifera (strain JEL478)</name>
    <name type="common">Monoblepharis prolifera</name>
    <dbReference type="NCBI Taxonomy" id="1344416"/>
    <lineage>
        <taxon>Eukaryota</taxon>
        <taxon>Fungi</taxon>
        <taxon>Fungi incertae sedis</taxon>
        <taxon>Chytridiomycota</taxon>
        <taxon>Chytridiomycota incertae sedis</taxon>
        <taxon>Monoblepharidomycetes</taxon>
        <taxon>Monoblepharidales</taxon>
        <taxon>Gonapodyaceae</taxon>
        <taxon>Gonapodya</taxon>
    </lineage>
</organism>
<evidence type="ECO:0000313" key="8">
    <source>
        <dbReference type="EMBL" id="KXS10031.1"/>
    </source>
</evidence>
<feature type="region of interest" description="Disordered" evidence="7">
    <location>
        <begin position="1"/>
        <end position="28"/>
    </location>
</feature>
<keyword evidence="4 8" id="KW-0808">Transferase</keyword>
<evidence type="ECO:0000256" key="6">
    <source>
        <dbReference type="RuleBase" id="RU003560"/>
    </source>
</evidence>
<dbReference type="FunFam" id="3.40.640.10:FF:000014">
    <property type="entry name" value="Adenosylmethionine-8-amino-7-oxononanoate aminotransferase, probable"/>
    <property type="match status" value="1"/>
</dbReference>
<evidence type="ECO:0000256" key="7">
    <source>
        <dbReference type="SAM" id="MobiDB-lite"/>
    </source>
</evidence>
<dbReference type="EMBL" id="KQ965839">
    <property type="protein sequence ID" value="KXS10031.1"/>
    <property type="molecule type" value="Genomic_DNA"/>
</dbReference>
<name>A0A138ZZU9_GONPJ</name>
<dbReference type="Proteomes" id="UP000070544">
    <property type="component" value="Unassembled WGS sequence"/>
</dbReference>
<dbReference type="InterPro" id="IPR015424">
    <property type="entry name" value="PyrdxlP-dep_Trfase"/>
</dbReference>
<dbReference type="Pfam" id="PF00202">
    <property type="entry name" value="Aminotran_3"/>
    <property type="match status" value="1"/>
</dbReference>
<comment type="subcellular location">
    <subcellularLocation>
        <location evidence="1">Mitochondrion</location>
    </subcellularLocation>
</comment>
<evidence type="ECO:0000256" key="3">
    <source>
        <dbReference type="ARBA" id="ARBA00022576"/>
    </source>
</evidence>
<evidence type="ECO:0000256" key="4">
    <source>
        <dbReference type="ARBA" id="ARBA00022679"/>
    </source>
</evidence>
<dbReference type="InterPro" id="IPR015421">
    <property type="entry name" value="PyrdxlP-dep_Trfase_major"/>
</dbReference>
<dbReference type="PROSITE" id="PS00600">
    <property type="entry name" value="AA_TRANSFER_CLASS_3"/>
    <property type="match status" value="1"/>
</dbReference>
<dbReference type="STRING" id="1344416.A0A138ZZU9"/>
<dbReference type="Gene3D" id="3.40.640.10">
    <property type="entry name" value="Type I PLP-dependent aspartate aminotransferase-like (Major domain)"/>
    <property type="match status" value="1"/>
</dbReference>
<evidence type="ECO:0000256" key="5">
    <source>
        <dbReference type="ARBA" id="ARBA00022898"/>
    </source>
</evidence>
<keyword evidence="9" id="KW-1185">Reference proteome</keyword>
<dbReference type="PANTHER" id="PTHR42684">
    <property type="entry name" value="ADENOSYLMETHIONINE-8-AMINO-7-OXONONANOATE AMINOTRANSFERASE"/>
    <property type="match status" value="1"/>
</dbReference>
<dbReference type="CDD" id="cd00610">
    <property type="entry name" value="OAT_like"/>
    <property type="match status" value="1"/>
</dbReference>
<dbReference type="NCBIfam" id="NF004767">
    <property type="entry name" value="PRK06105.1"/>
    <property type="match status" value="1"/>
</dbReference>
<accession>A0A138ZZU9</accession>
<feature type="compositionally biased region" description="Basic and acidic residues" evidence="7">
    <location>
        <begin position="19"/>
        <end position="28"/>
    </location>
</feature>
<sequence>MTTDSATGAAPSQARQKPLIRDEKKRDSKTIARSYHLPPTTNLSTHDITGPTLHVQKGNGIYIYDDEGKEYIEGMSGLWNVSLGFSEKRLVEAATKQLNELPYYHLFSAKAHDPAIDLAEGLIKIAPWASKVFFANSGSEANDTVVKMVWYYNNALDRPKKKKIFSRIKAYHGIAVGSGSLTGIPKNHADFDLPIKNIYHTSCPHYYRYGREGESEEEYATRLAEEFEKMVVEQGGAEECAAFIAEPVLGAGGVIVPPKTYYAKMQAIVKKYDMLWIDDEVICGFGRLGDMWGAETLDIKPDILVSSKAISNAYLPLSCVMVADNVYQVLVTQSKKHGVFAHGFTGSGHPVACAVALEVLKIYEERAIVQHVKDVVPHFWEKLKTFEGHPLVGEVRGIGLIAALECVKDKATKEAFDAGLGVGAKVAEFAQTHGLIVRNLGDSIALCPPLIITEAQIDELLSRLSKALDDTLEWVKAKR</sequence>